<accession>A0ABR2S048</accession>
<reference evidence="1 2" key="1">
    <citation type="journal article" date="2024" name="G3 (Bethesda)">
        <title>Genome assembly of Hibiscus sabdariffa L. provides insights into metabolisms of medicinal natural products.</title>
        <authorList>
            <person name="Kim T."/>
        </authorList>
    </citation>
    <scope>NUCLEOTIDE SEQUENCE [LARGE SCALE GENOMIC DNA]</scope>
    <source>
        <strain evidence="1">TK-2024</strain>
        <tissue evidence="1">Old leaves</tissue>
    </source>
</reference>
<organism evidence="1 2">
    <name type="scientific">Hibiscus sabdariffa</name>
    <name type="common">roselle</name>
    <dbReference type="NCBI Taxonomy" id="183260"/>
    <lineage>
        <taxon>Eukaryota</taxon>
        <taxon>Viridiplantae</taxon>
        <taxon>Streptophyta</taxon>
        <taxon>Embryophyta</taxon>
        <taxon>Tracheophyta</taxon>
        <taxon>Spermatophyta</taxon>
        <taxon>Magnoliopsida</taxon>
        <taxon>eudicotyledons</taxon>
        <taxon>Gunneridae</taxon>
        <taxon>Pentapetalae</taxon>
        <taxon>rosids</taxon>
        <taxon>malvids</taxon>
        <taxon>Malvales</taxon>
        <taxon>Malvaceae</taxon>
        <taxon>Malvoideae</taxon>
        <taxon>Hibiscus</taxon>
    </lineage>
</organism>
<name>A0ABR2S048_9ROSI</name>
<gene>
    <name evidence="1" type="ORF">V6N11_001553</name>
</gene>
<evidence type="ECO:0000313" key="1">
    <source>
        <dbReference type="EMBL" id="KAK9018582.1"/>
    </source>
</evidence>
<protein>
    <submittedName>
        <fullName evidence="1">Uncharacterized protein</fullName>
    </submittedName>
</protein>
<keyword evidence="2" id="KW-1185">Reference proteome</keyword>
<dbReference type="EMBL" id="JBBPBN010000019">
    <property type="protein sequence ID" value="KAK9018582.1"/>
    <property type="molecule type" value="Genomic_DNA"/>
</dbReference>
<sequence>MHKVICEAGQGRGNFCVSSRPTCELLRLWGPALRQKNAKFCLTLSLEVVAPQYPTSQLSHKGASLLDPSTTLNDEIIIFKWWEEQRNNMKNQLSRLESKVEENPRYLEKILNWLSKEGIIFNSTYVGMKQDWLWKATDVVKVLDERLMRNDAVQMDEVKLPKSAQNYMRNLMA</sequence>
<proteinExistence type="predicted"/>
<dbReference type="Proteomes" id="UP001396334">
    <property type="component" value="Unassembled WGS sequence"/>
</dbReference>
<evidence type="ECO:0000313" key="2">
    <source>
        <dbReference type="Proteomes" id="UP001396334"/>
    </source>
</evidence>
<comment type="caution">
    <text evidence="1">The sequence shown here is derived from an EMBL/GenBank/DDBJ whole genome shotgun (WGS) entry which is preliminary data.</text>
</comment>